<comment type="caution">
    <text evidence="1">The sequence shown here is derived from an EMBL/GenBank/DDBJ whole genome shotgun (WGS) entry which is preliminary data.</text>
</comment>
<protein>
    <submittedName>
        <fullName evidence="1">Uncharacterized protein</fullName>
    </submittedName>
</protein>
<reference evidence="2" key="2">
    <citation type="submission" date="2019-06" db="EMBL/GenBank/DDBJ databases">
        <title>Co-occurence of chitin degradation, pigmentation and bioactivity in marine Pseudoalteromonas.</title>
        <authorList>
            <person name="Sonnenschein E.C."/>
            <person name="Bech P.K."/>
        </authorList>
    </citation>
    <scope>NUCLEOTIDE SEQUENCE [LARGE SCALE GENOMIC DNA]</scope>
    <source>
        <strain evidence="2">S2676</strain>
    </source>
</reference>
<gene>
    <name evidence="1" type="ORF">CWB99_23615</name>
</gene>
<dbReference type="AlphaFoldDB" id="A0A5S3WFW4"/>
<dbReference type="EMBL" id="PNCI01000107">
    <property type="protein sequence ID" value="TMP23085.1"/>
    <property type="molecule type" value="Genomic_DNA"/>
</dbReference>
<feature type="non-terminal residue" evidence="1">
    <location>
        <position position="1"/>
    </location>
</feature>
<evidence type="ECO:0000313" key="2">
    <source>
        <dbReference type="Proteomes" id="UP000310249"/>
    </source>
</evidence>
<evidence type="ECO:0000313" key="1">
    <source>
        <dbReference type="EMBL" id="TMP23085.1"/>
    </source>
</evidence>
<dbReference type="Proteomes" id="UP000310249">
    <property type="component" value="Unassembled WGS sequence"/>
</dbReference>
<sequence length="128" mass="14826">YPAIGGYKDFLNRHPDFIVEFEIDLCDEMKNAKPYQGMRTDFLYHGDDPQIDGIYMIWPELLDEDGIPIEDESPGSLPIKGKANMWIVSEEMREYHLNRLEIGTKGYWVKGPYKIANVTVIEFGAKYC</sequence>
<reference evidence="1 2" key="1">
    <citation type="submission" date="2018-01" db="EMBL/GenBank/DDBJ databases">
        <authorList>
            <person name="Paulsen S."/>
            <person name="Gram L.K."/>
        </authorList>
    </citation>
    <scope>NUCLEOTIDE SEQUENCE [LARGE SCALE GENOMIC DNA]</scope>
    <source>
        <strain evidence="1 2">S2676</strain>
    </source>
</reference>
<proteinExistence type="predicted"/>
<accession>A0A5S3WFW4</accession>
<name>A0A5S3WFW4_9GAMM</name>
<organism evidence="1 2">
    <name type="scientific">Pseudoalteromonas rubra</name>
    <dbReference type="NCBI Taxonomy" id="43658"/>
    <lineage>
        <taxon>Bacteria</taxon>
        <taxon>Pseudomonadati</taxon>
        <taxon>Pseudomonadota</taxon>
        <taxon>Gammaproteobacteria</taxon>
        <taxon>Alteromonadales</taxon>
        <taxon>Pseudoalteromonadaceae</taxon>
        <taxon>Pseudoalteromonas</taxon>
    </lineage>
</organism>
<dbReference type="RefSeq" id="WP_171045441.1">
    <property type="nucleotide sequence ID" value="NZ_PNCH01000083.1"/>
</dbReference>